<sequence length="128" mass="15312">MYIPKFTSTPNYTTKMYCLNHVQTQSHLLKITPLKALYILFWIWHPKRTTCFILNLCRCVFKLSTVQCKFQDPLLGRNIYTISLTCTYKFLFHLRVSEGKCREYTKEDSRIRSDQLKILKRSSFEKIS</sequence>
<dbReference type="Proteomes" id="UP001374535">
    <property type="component" value="Chromosome 6"/>
</dbReference>
<proteinExistence type="predicted"/>
<reference evidence="1 2" key="1">
    <citation type="journal article" date="2023" name="Life. Sci Alliance">
        <title>Evolutionary insights into 3D genome organization and epigenetic landscape of Vigna mungo.</title>
        <authorList>
            <person name="Junaid A."/>
            <person name="Singh B."/>
            <person name="Bhatia S."/>
        </authorList>
    </citation>
    <scope>NUCLEOTIDE SEQUENCE [LARGE SCALE GENOMIC DNA]</scope>
    <source>
        <strain evidence="1">Urdbean</strain>
    </source>
</reference>
<evidence type="ECO:0000313" key="2">
    <source>
        <dbReference type="Proteomes" id="UP001374535"/>
    </source>
</evidence>
<accession>A0AAQ3NG90</accession>
<protein>
    <submittedName>
        <fullName evidence="1">Uncharacterized protein</fullName>
    </submittedName>
</protein>
<gene>
    <name evidence="1" type="ORF">V8G54_021797</name>
</gene>
<evidence type="ECO:0000313" key="1">
    <source>
        <dbReference type="EMBL" id="WVZ08451.1"/>
    </source>
</evidence>
<dbReference type="AlphaFoldDB" id="A0AAQ3NG90"/>
<dbReference type="EMBL" id="CP144695">
    <property type="protein sequence ID" value="WVZ08451.1"/>
    <property type="molecule type" value="Genomic_DNA"/>
</dbReference>
<organism evidence="1 2">
    <name type="scientific">Vigna mungo</name>
    <name type="common">Black gram</name>
    <name type="synonym">Phaseolus mungo</name>
    <dbReference type="NCBI Taxonomy" id="3915"/>
    <lineage>
        <taxon>Eukaryota</taxon>
        <taxon>Viridiplantae</taxon>
        <taxon>Streptophyta</taxon>
        <taxon>Embryophyta</taxon>
        <taxon>Tracheophyta</taxon>
        <taxon>Spermatophyta</taxon>
        <taxon>Magnoliopsida</taxon>
        <taxon>eudicotyledons</taxon>
        <taxon>Gunneridae</taxon>
        <taxon>Pentapetalae</taxon>
        <taxon>rosids</taxon>
        <taxon>fabids</taxon>
        <taxon>Fabales</taxon>
        <taxon>Fabaceae</taxon>
        <taxon>Papilionoideae</taxon>
        <taxon>50 kb inversion clade</taxon>
        <taxon>NPAAA clade</taxon>
        <taxon>indigoferoid/millettioid clade</taxon>
        <taxon>Phaseoleae</taxon>
        <taxon>Vigna</taxon>
    </lineage>
</organism>
<keyword evidence="2" id="KW-1185">Reference proteome</keyword>
<name>A0AAQ3NG90_VIGMU</name>